<keyword evidence="3" id="KW-1185">Reference proteome</keyword>
<comment type="caution">
    <text evidence="2">The sequence shown here is derived from an EMBL/GenBank/DDBJ whole genome shotgun (WGS) entry which is preliminary data.</text>
</comment>
<evidence type="ECO:0000313" key="2">
    <source>
        <dbReference type="EMBL" id="REC64475.1"/>
    </source>
</evidence>
<organism evidence="2 3">
    <name type="scientific">Chryseobacterium pennae</name>
    <dbReference type="NCBI Taxonomy" id="2258962"/>
    <lineage>
        <taxon>Bacteria</taxon>
        <taxon>Pseudomonadati</taxon>
        <taxon>Bacteroidota</taxon>
        <taxon>Flavobacteriia</taxon>
        <taxon>Flavobacteriales</taxon>
        <taxon>Weeksellaceae</taxon>
        <taxon>Chryseobacterium group</taxon>
        <taxon>Chryseobacterium</taxon>
    </lineage>
</organism>
<dbReference type="NCBIfam" id="TIGR04183">
    <property type="entry name" value="Por_Secre_tail"/>
    <property type="match status" value="1"/>
</dbReference>
<evidence type="ECO:0008006" key="4">
    <source>
        <dbReference type="Google" id="ProtNLM"/>
    </source>
</evidence>
<accession>A0A3D9CF46</accession>
<gene>
    <name evidence="2" type="ORF">DRF65_00255</name>
</gene>
<sequence>MDKNLQAKGSEITLINTSGKEVFRTKLNSNTFETKQAQGIYIMTIKTKEGKTYSNKIMIK</sequence>
<evidence type="ECO:0000256" key="1">
    <source>
        <dbReference type="ARBA" id="ARBA00022729"/>
    </source>
</evidence>
<protein>
    <recommendedName>
        <fullName evidence="4">T9SS C-terminal target domain-containing protein</fullName>
    </recommendedName>
</protein>
<dbReference type="EMBL" id="QNVT01000001">
    <property type="protein sequence ID" value="REC64475.1"/>
    <property type="molecule type" value="Genomic_DNA"/>
</dbReference>
<reference evidence="3" key="1">
    <citation type="submission" date="2018-06" db="EMBL/GenBank/DDBJ databases">
        <authorList>
            <person name="Lum Nde A."/>
            <person name="Hugo C."/>
        </authorList>
    </citation>
    <scope>NUCLEOTIDE SEQUENCE [LARGE SCALE GENOMIC DNA]</scope>
    <source>
        <strain evidence="3">1_F178</strain>
    </source>
</reference>
<dbReference type="AlphaFoldDB" id="A0A3D9CF46"/>
<dbReference type="InterPro" id="IPR026444">
    <property type="entry name" value="Secre_tail"/>
</dbReference>
<name>A0A3D9CF46_9FLAO</name>
<evidence type="ECO:0000313" key="3">
    <source>
        <dbReference type="Proteomes" id="UP000256686"/>
    </source>
</evidence>
<keyword evidence="1" id="KW-0732">Signal</keyword>
<proteinExistence type="predicted"/>
<dbReference type="Proteomes" id="UP000256686">
    <property type="component" value="Unassembled WGS sequence"/>
</dbReference>